<dbReference type="InterPro" id="IPR008139">
    <property type="entry name" value="SaposinB_dom"/>
</dbReference>
<sequence>MAGQLATVSSFVIFLFLFSAPRSSSPSHAGPVTFPKGVNGGVYCLACTAVVALTEQLSVIHNETFVKSYDRLCNILPIFYRNACIALGQFYIPLVIDLLTDKVTADVICHGTHLCYEDVGQPFCHAFPPRGDFQEKIVRSRERVSAKLFQGSASKSKGPAAFDPCALAGVQELCKLFKRVFTNDLPLFDWDNDTYSPSVESWRGTSWRGRDCGDSNALHHPGAKPEDGDVVSDSNCNGIHGTDSITGKSLEDMFCKDTGYLGVIVLGDSAAAHFHIPPEWLTARLISDKVFKNVAFIVENEFDWPQMSLYSGYLRRSRWPMDKGHANSIYLKLWERNHCNHRDYQNLGKNGADSFEANSKLIKSMARDQKLDQPALVFYSLIGNDVCHGGHDLHKMTTPEEMHNNVMETLQSLDKRLPNGSHVIIIGLVDGRILYDSLHNRIHPIGKLRGDVTYEQFYNFMNCLQISPCFGFMNSNETIRNETSERSAQLSAVLKNVAETKKFENFDVFFFDCPLEQVIKEWKAKGGEVYELIEQVDGFHPNLKAEALAADALWHTLESKIPHVLGKINPYNFLIEAVFGDQGGY</sequence>
<dbReference type="PROSITE" id="PS50015">
    <property type="entry name" value="SAP_B"/>
    <property type="match status" value="1"/>
</dbReference>
<name>A0ABN8MUM1_9CNID</name>
<feature type="chain" id="PRO_5045751979" description="Saposin B-type domain-containing protein" evidence="2">
    <location>
        <begin position="27"/>
        <end position="585"/>
    </location>
</feature>
<accession>A0ABN8MUM1</accession>
<evidence type="ECO:0000313" key="5">
    <source>
        <dbReference type="Proteomes" id="UP001159405"/>
    </source>
</evidence>
<evidence type="ECO:0000313" key="4">
    <source>
        <dbReference type="EMBL" id="CAH3034666.1"/>
    </source>
</evidence>
<reference evidence="4 5" key="1">
    <citation type="submission" date="2022-05" db="EMBL/GenBank/DDBJ databases">
        <authorList>
            <consortium name="Genoscope - CEA"/>
            <person name="William W."/>
        </authorList>
    </citation>
    <scope>NUCLEOTIDE SEQUENCE [LARGE SCALE GENOMIC DNA]</scope>
</reference>
<dbReference type="InterPro" id="IPR011001">
    <property type="entry name" value="Saposin-like"/>
</dbReference>
<dbReference type="InterPro" id="IPR036514">
    <property type="entry name" value="SGNH_hydro_sf"/>
</dbReference>
<evidence type="ECO:0000256" key="1">
    <source>
        <dbReference type="ARBA" id="ARBA00023157"/>
    </source>
</evidence>
<dbReference type="SUPFAM" id="SSF47862">
    <property type="entry name" value="Saposin"/>
    <property type="match status" value="1"/>
</dbReference>
<evidence type="ECO:0000259" key="3">
    <source>
        <dbReference type="PROSITE" id="PS50015"/>
    </source>
</evidence>
<dbReference type="PANTHER" id="PTHR15010:SF0">
    <property type="entry name" value="ACYLOXYACYL HYDROLASE"/>
    <property type="match status" value="1"/>
</dbReference>
<comment type="caution">
    <text evidence="4">The sequence shown here is derived from an EMBL/GenBank/DDBJ whole genome shotgun (WGS) entry which is preliminary data.</text>
</comment>
<keyword evidence="5" id="KW-1185">Reference proteome</keyword>
<feature type="signal peptide" evidence="2">
    <location>
        <begin position="1"/>
        <end position="26"/>
    </location>
</feature>
<keyword evidence="2" id="KW-0732">Signal</keyword>
<gene>
    <name evidence="4" type="ORF">PLOB_00025150</name>
</gene>
<dbReference type="Pfam" id="PF00657">
    <property type="entry name" value="Lipase_GDSL"/>
    <property type="match status" value="1"/>
</dbReference>
<feature type="domain" description="Saposin B-type" evidence="3">
    <location>
        <begin position="40"/>
        <end position="119"/>
    </location>
</feature>
<dbReference type="PANTHER" id="PTHR15010">
    <property type="entry name" value="ACYLOXYACYL HYDROLASE"/>
    <property type="match status" value="1"/>
</dbReference>
<dbReference type="InterPro" id="IPR001087">
    <property type="entry name" value="GDSL"/>
</dbReference>
<dbReference type="Proteomes" id="UP001159405">
    <property type="component" value="Unassembled WGS sequence"/>
</dbReference>
<keyword evidence="1" id="KW-1015">Disulfide bond</keyword>
<dbReference type="Gene3D" id="1.10.225.10">
    <property type="entry name" value="Saposin-like"/>
    <property type="match status" value="1"/>
</dbReference>
<dbReference type="Pfam" id="PF20825">
    <property type="entry name" value="Saposin"/>
    <property type="match status" value="1"/>
</dbReference>
<dbReference type="Gene3D" id="3.40.50.1110">
    <property type="entry name" value="SGNH hydrolase"/>
    <property type="match status" value="1"/>
</dbReference>
<dbReference type="SUPFAM" id="SSF52266">
    <property type="entry name" value="SGNH hydrolase"/>
    <property type="match status" value="1"/>
</dbReference>
<evidence type="ECO:0000256" key="2">
    <source>
        <dbReference type="SAM" id="SignalP"/>
    </source>
</evidence>
<dbReference type="EMBL" id="CALNXK010000003">
    <property type="protein sequence ID" value="CAH3034666.1"/>
    <property type="molecule type" value="Genomic_DNA"/>
</dbReference>
<dbReference type="SMART" id="SM00741">
    <property type="entry name" value="SapB"/>
    <property type="match status" value="1"/>
</dbReference>
<organism evidence="4 5">
    <name type="scientific">Porites lobata</name>
    <dbReference type="NCBI Taxonomy" id="104759"/>
    <lineage>
        <taxon>Eukaryota</taxon>
        <taxon>Metazoa</taxon>
        <taxon>Cnidaria</taxon>
        <taxon>Anthozoa</taxon>
        <taxon>Hexacorallia</taxon>
        <taxon>Scleractinia</taxon>
        <taxon>Fungiina</taxon>
        <taxon>Poritidae</taxon>
        <taxon>Porites</taxon>
    </lineage>
</organism>
<proteinExistence type="predicted"/>
<protein>
    <recommendedName>
        <fullName evidence="3">Saposin B-type domain-containing protein</fullName>
    </recommendedName>
</protein>
<dbReference type="InterPro" id="IPR039676">
    <property type="entry name" value="AOAH"/>
</dbReference>
<dbReference type="InterPro" id="IPR048593">
    <property type="entry name" value="AOAH_Saposin_N"/>
</dbReference>